<feature type="binding site" evidence="5">
    <location>
        <position position="255"/>
    </location>
    <ligand>
        <name>Fe cation</name>
        <dbReference type="ChEBI" id="CHEBI:24875"/>
        <note>catalytic</note>
    </ligand>
</feature>
<evidence type="ECO:0000256" key="6">
    <source>
        <dbReference type="SAM" id="MobiDB-lite"/>
    </source>
</evidence>
<evidence type="ECO:0000256" key="3">
    <source>
        <dbReference type="ARBA" id="ARBA00023002"/>
    </source>
</evidence>
<feature type="binding site" evidence="5">
    <location>
        <position position="138"/>
    </location>
    <ligand>
        <name>Fe cation</name>
        <dbReference type="ChEBI" id="CHEBI:24875"/>
        <note>catalytic</note>
    </ligand>
</feature>
<feature type="binding site" evidence="5">
    <location>
        <position position="189"/>
    </location>
    <ligand>
        <name>Fe cation</name>
        <dbReference type="ChEBI" id="CHEBI:24875"/>
        <note>catalytic</note>
    </ligand>
</feature>
<evidence type="ECO:0000256" key="5">
    <source>
        <dbReference type="PIRSR" id="PIRSR604294-1"/>
    </source>
</evidence>
<organism evidence="7 8">
    <name type="scientific">Diaporthe helianthi</name>
    <dbReference type="NCBI Taxonomy" id="158607"/>
    <lineage>
        <taxon>Eukaryota</taxon>
        <taxon>Fungi</taxon>
        <taxon>Dikarya</taxon>
        <taxon>Ascomycota</taxon>
        <taxon>Pezizomycotina</taxon>
        <taxon>Sordariomycetes</taxon>
        <taxon>Sordariomycetidae</taxon>
        <taxon>Diaporthales</taxon>
        <taxon>Diaporthaceae</taxon>
        <taxon>Diaporthe</taxon>
    </lineage>
</organism>
<evidence type="ECO:0000256" key="4">
    <source>
        <dbReference type="ARBA" id="ARBA00023004"/>
    </source>
</evidence>
<evidence type="ECO:0000313" key="8">
    <source>
        <dbReference type="Proteomes" id="UP000094444"/>
    </source>
</evidence>
<comment type="cofactor">
    <cofactor evidence="5">
        <name>Fe(2+)</name>
        <dbReference type="ChEBI" id="CHEBI:29033"/>
    </cofactor>
    <text evidence="5">Binds 1 Fe(2+) ion per subunit.</text>
</comment>
<keyword evidence="2 5" id="KW-0479">Metal-binding</keyword>
<dbReference type="InParanoid" id="A0A2P5HL74"/>
<gene>
    <name evidence="7" type="ORF">DHEL01_v210606</name>
</gene>
<dbReference type="GO" id="GO:0016121">
    <property type="term" value="P:carotene catabolic process"/>
    <property type="evidence" value="ECO:0007669"/>
    <property type="project" value="TreeGrafter"/>
</dbReference>
<dbReference type="PANTHER" id="PTHR10543">
    <property type="entry name" value="BETA-CAROTENE DIOXYGENASE"/>
    <property type="match status" value="1"/>
</dbReference>
<comment type="caution">
    <text evidence="7">The sequence shown here is derived from an EMBL/GenBank/DDBJ whole genome shotgun (WGS) entry which is preliminary data.</text>
</comment>
<dbReference type="OrthoDB" id="1069523at2759"/>
<feature type="binding site" evidence="5">
    <location>
        <position position="449"/>
    </location>
    <ligand>
        <name>Fe cation</name>
        <dbReference type="ChEBI" id="CHEBI:24875"/>
        <note>catalytic</note>
    </ligand>
</feature>
<accession>A0A2P5HL74</accession>
<proteinExistence type="inferred from homology"/>
<dbReference type="Proteomes" id="UP000094444">
    <property type="component" value="Unassembled WGS sequence"/>
</dbReference>
<dbReference type="GO" id="GO:0046872">
    <property type="term" value="F:metal ion binding"/>
    <property type="evidence" value="ECO:0007669"/>
    <property type="project" value="UniProtKB-KW"/>
</dbReference>
<name>A0A2P5HL74_DIAHE</name>
<dbReference type="PANTHER" id="PTHR10543:SF89">
    <property type="entry name" value="CAROTENOID 9,10(9',10')-CLEAVAGE DIOXYGENASE 1"/>
    <property type="match status" value="1"/>
</dbReference>
<dbReference type="Pfam" id="PF03055">
    <property type="entry name" value="RPE65"/>
    <property type="match status" value="1"/>
</dbReference>
<reference evidence="7" key="1">
    <citation type="submission" date="2017-09" db="EMBL/GenBank/DDBJ databases">
        <title>Polyketide synthases of a Diaporthe helianthi virulent isolate.</title>
        <authorList>
            <person name="Baroncelli R."/>
        </authorList>
    </citation>
    <scope>NUCLEOTIDE SEQUENCE [LARGE SCALE GENOMIC DNA]</scope>
    <source>
        <strain evidence="7">7/96</strain>
    </source>
</reference>
<dbReference type="InterPro" id="IPR004294">
    <property type="entry name" value="Carotenoid_Oase"/>
</dbReference>
<dbReference type="AlphaFoldDB" id="A0A2P5HL74"/>
<dbReference type="EMBL" id="MAVT02001410">
    <property type="protein sequence ID" value="POS71000.1"/>
    <property type="molecule type" value="Genomic_DNA"/>
</dbReference>
<keyword evidence="3" id="KW-0560">Oxidoreductase</keyword>
<evidence type="ECO:0000313" key="7">
    <source>
        <dbReference type="EMBL" id="POS71000.1"/>
    </source>
</evidence>
<sequence length="496" mass="56320">MADISECAAKLDYQPEARYPDNPFFKGPEAPCRFEAEIYNCMDGHADFKQKFVRTEKFTIERAARKAVYGKYRNRYTDDPRVRTRCHATANTHVVYFENQLLALKEDSLPYAMDPDTLETKGTYDFHGQYTSPTFTAHPKVDPHTGEMITMGYEAKGDASRDVAYFLFDKNGRKLEECWFQTPFTGMMHDMAATDKYVIFILTPLTTVPVELLKEGHKHFAWSEDKPLTFGVLPRRNPKPGDIKWFHYKNAFYGHTGNAFDGGDSCIYLDAPLTYHNKFWFFPPVGQNMHTATSAKPPKYSTISHYVRWKFDLNATDPYVEPKELLDLDGEMPKVDARYETKTYTQLFLAMHDPNSHEPAIGGAYNSIARCSIETGKYQYWSAGNSTALHEVAFVPRSPNAPEADGYLISVANRRDKLLTEIIILDTDKIAQGPIAIIELPFRLRAGIHGSWVMGSDLPQEKDLCDMHRISEEVKQEFGRSASATNGQGRVENGGS</sequence>
<feature type="region of interest" description="Disordered" evidence="6">
    <location>
        <begin position="477"/>
        <end position="496"/>
    </location>
</feature>
<evidence type="ECO:0000256" key="2">
    <source>
        <dbReference type="ARBA" id="ARBA00022723"/>
    </source>
</evidence>
<evidence type="ECO:0000256" key="1">
    <source>
        <dbReference type="ARBA" id="ARBA00006787"/>
    </source>
</evidence>
<keyword evidence="8" id="KW-1185">Reference proteome</keyword>
<comment type="similarity">
    <text evidence="1">Belongs to the carotenoid oxygenase family.</text>
</comment>
<protein>
    <submittedName>
        <fullName evidence="7">Carotenoid oxygenase-1</fullName>
    </submittedName>
</protein>
<dbReference type="GO" id="GO:0010436">
    <property type="term" value="F:carotenoid dioxygenase activity"/>
    <property type="evidence" value="ECO:0007669"/>
    <property type="project" value="TreeGrafter"/>
</dbReference>
<keyword evidence="4 5" id="KW-0408">Iron</keyword>
<dbReference type="STRING" id="158607.A0A2P5HL74"/>